<dbReference type="InterPro" id="IPR029063">
    <property type="entry name" value="SAM-dependent_MTases_sf"/>
</dbReference>
<keyword evidence="5 7" id="KW-0949">S-adenosyl-L-methionine</keyword>
<reference evidence="8 9" key="1">
    <citation type="submission" date="2018-05" db="EMBL/GenBank/DDBJ databases">
        <title>Novel Campyloabacter and Helicobacter Species and Strains.</title>
        <authorList>
            <person name="Mannion A.J."/>
            <person name="Shen Z."/>
            <person name="Fox J.G."/>
        </authorList>
    </citation>
    <scope>NUCLEOTIDE SEQUENCE [LARGE SCALE GENOMIC DNA]</scope>
    <source>
        <strain evidence="9">MIT10-5678</strain>
    </source>
</reference>
<dbReference type="NCBIfam" id="TIGR00571">
    <property type="entry name" value="dam"/>
    <property type="match status" value="1"/>
</dbReference>
<accession>A0ABY2TIN2</accession>
<organism evidence="8 9">
    <name type="scientific">Campylobacter taeniopygiae</name>
    <dbReference type="NCBI Taxonomy" id="2510188"/>
    <lineage>
        <taxon>Bacteria</taxon>
        <taxon>Pseudomonadati</taxon>
        <taxon>Campylobacterota</taxon>
        <taxon>Epsilonproteobacteria</taxon>
        <taxon>Campylobacterales</taxon>
        <taxon>Campylobacteraceae</taxon>
        <taxon>Campylobacter</taxon>
    </lineage>
</organism>
<sequence>MQDRLIQSPLNYTGGKYKLLSQILPFFPKNINLMLDLFCGGANVGLNVNSKKLILNDKEKELIRLFKYFKKHQSDKIFKDLENLIDEFNLSKSSKMGYEFYNCNSTKGLASYNKENFLKLRNSYNKDKNILKLFLLIVFGFNNQLRFNSKNEFNLPCGKRDFNLKMQEKLRLFIEALQNKEVYLQNKDFRKFDINILDKKSFVYIDPPYFLARASYNENGAWSKNDELDLLDLLKKLDDRGVKVALSNVIFHKNKEHKILIQWLKNNTQFKIEFLNFSYKNCNYQAKNSYTQEILLRNYK</sequence>
<evidence type="ECO:0000256" key="1">
    <source>
        <dbReference type="ARBA" id="ARBA00006594"/>
    </source>
</evidence>
<evidence type="ECO:0000256" key="5">
    <source>
        <dbReference type="ARBA" id="ARBA00022691"/>
    </source>
</evidence>
<keyword evidence="4 7" id="KW-0808">Transferase</keyword>
<dbReference type="EC" id="2.1.1.72" evidence="2 7"/>
<proteinExistence type="inferred from homology"/>
<evidence type="ECO:0000256" key="7">
    <source>
        <dbReference type="RuleBase" id="RU361257"/>
    </source>
</evidence>
<dbReference type="Pfam" id="PF02086">
    <property type="entry name" value="MethyltransfD12"/>
    <property type="match status" value="1"/>
</dbReference>
<evidence type="ECO:0000313" key="8">
    <source>
        <dbReference type="EMBL" id="TKX33977.1"/>
    </source>
</evidence>
<comment type="caution">
    <text evidence="8">The sequence shown here is derived from an EMBL/GenBank/DDBJ whole genome shotgun (WGS) entry which is preliminary data.</text>
</comment>
<dbReference type="PANTHER" id="PTHR30481">
    <property type="entry name" value="DNA ADENINE METHYLASE"/>
    <property type="match status" value="1"/>
</dbReference>
<dbReference type="PIRSF" id="PIRSF000398">
    <property type="entry name" value="M_m6A_EcoRV"/>
    <property type="match status" value="1"/>
</dbReference>
<comment type="similarity">
    <text evidence="1 7">Belongs to the N(4)/N(6)-methyltransferase family.</text>
</comment>
<dbReference type="PRINTS" id="PR00505">
    <property type="entry name" value="D12N6MTFRASE"/>
</dbReference>
<evidence type="ECO:0000256" key="4">
    <source>
        <dbReference type="ARBA" id="ARBA00022679"/>
    </source>
</evidence>
<protein>
    <recommendedName>
        <fullName evidence="2 7">Site-specific DNA-methyltransferase (adenine-specific)</fullName>
        <ecNumber evidence="2 7">2.1.1.72</ecNumber>
    </recommendedName>
</protein>
<dbReference type="InterPro" id="IPR023095">
    <property type="entry name" value="Ade_MeTrfase_dom_2"/>
</dbReference>
<dbReference type="Proteomes" id="UP000309584">
    <property type="component" value="Unassembled WGS sequence"/>
</dbReference>
<dbReference type="EMBL" id="NXLY01000007">
    <property type="protein sequence ID" value="TKX33977.1"/>
    <property type="molecule type" value="Genomic_DNA"/>
</dbReference>
<dbReference type="InterPro" id="IPR012327">
    <property type="entry name" value="MeTrfase_D12"/>
</dbReference>
<keyword evidence="9" id="KW-1185">Reference proteome</keyword>
<dbReference type="GO" id="GO:0032259">
    <property type="term" value="P:methylation"/>
    <property type="evidence" value="ECO:0007669"/>
    <property type="project" value="UniProtKB-KW"/>
</dbReference>
<comment type="catalytic activity">
    <reaction evidence="6 7">
        <text>a 2'-deoxyadenosine in DNA + S-adenosyl-L-methionine = an N(6)-methyl-2'-deoxyadenosine in DNA + S-adenosyl-L-homocysteine + H(+)</text>
        <dbReference type="Rhea" id="RHEA:15197"/>
        <dbReference type="Rhea" id="RHEA-COMP:12418"/>
        <dbReference type="Rhea" id="RHEA-COMP:12419"/>
        <dbReference type="ChEBI" id="CHEBI:15378"/>
        <dbReference type="ChEBI" id="CHEBI:57856"/>
        <dbReference type="ChEBI" id="CHEBI:59789"/>
        <dbReference type="ChEBI" id="CHEBI:90615"/>
        <dbReference type="ChEBI" id="CHEBI:90616"/>
        <dbReference type="EC" id="2.1.1.72"/>
    </reaction>
</comment>
<dbReference type="PROSITE" id="PS00092">
    <property type="entry name" value="N6_MTASE"/>
    <property type="match status" value="1"/>
</dbReference>
<evidence type="ECO:0000256" key="6">
    <source>
        <dbReference type="ARBA" id="ARBA00047942"/>
    </source>
</evidence>
<dbReference type="InterPro" id="IPR002052">
    <property type="entry name" value="DNA_methylase_N6_adenine_CS"/>
</dbReference>
<evidence type="ECO:0000256" key="3">
    <source>
        <dbReference type="ARBA" id="ARBA00022603"/>
    </source>
</evidence>
<keyword evidence="3 7" id="KW-0489">Methyltransferase</keyword>
<evidence type="ECO:0000256" key="2">
    <source>
        <dbReference type="ARBA" id="ARBA00011900"/>
    </source>
</evidence>
<dbReference type="SUPFAM" id="SSF53335">
    <property type="entry name" value="S-adenosyl-L-methionine-dependent methyltransferases"/>
    <property type="match status" value="1"/>
</dbReference>
<dbReference type="Gene3D" id="1.10.1020.10">
    <property type="entry name" value="Adenine-specific Methyltransferase, Domain 2"/>
    <property type="match status" value="1"/>
</dbReference>
<dbReference type="Gene3D" id="3.40.50.150">
    <property type="entry name" value="Vaccinia Virus protein VP39"/>
    <property type="match status" value="1"/>
</dbReference>
<evidence type="ECO:0000313" key="9">
    <source>
        <dbReference type="Proteomes" id="UP000309584"/>
    </source>
</evidence>
<dbReference type="PANTHER" id="PTHR30481:SF3">
    <property type="entry name" value="DNA ADENINE METHYLASE"/>
    <property type="match status" value="1"/>
</dbReference>
<dbReference type="GO" id="GO:0008168">
    <property type="term" value="F:methyltransferase activity"/>
    <property type="evidence" value="ECO:0007669"/>
    <property type="project" value="UniProtKB-KW"/>
</dbReference>
<dbReference type="RefSeq" id="WP_137623861.1">
    <property type="nucleotide sequence ID" value="NZ_NXLY01000007.1"/>
</dbReference>
<gene>
    <name evidence="8" type="ORF">CQA75_04560</name>
</gene>
<name>A0ABY2TIN2_9BACT</name>
<dbReference type="InterPro" id="IPR012263">
    <property type="entry name" value="M_m6A_EcoRV"/>
</dbReference>